<feature type="region of interest" description="Disordered" evidence="1">
    <location>
        <begin position="235"/>
        <end position="260"/>
    </location>
</feature>
<evidence type="ECO:0000313" key="4">
    <source>
        <dbReference type="Proteomes" id="UP001235939"/>
    </source>
</evidence>
<proteinExistence type="predicted"/>
<name>A0ABY6KW89_9ARAC</name>
<feature type="region of interest" description="Disordered" evidence="1">
    <location>
        <begin position="115"/>
        <end position="146"/>
    </location>
</feature>
<reference evidence="3 4" key="1">
    <citation type="submission" date="2022-01" db="EMBL/GenBank/DDBJ databases">
        <title>A chromosomal length assembly of Cordylochernes scorpioides.</title>
        <authorList>
            <person name="Zeh D."/>
            <person name="Zeh J."/>
        </authorList>
    </citation>
    <scope>NUCLEOTIDE SEQUENCE [LARGE SCALE GENOMIC DNA]</scope>
    <source>
        <strain evidence="3">IN4F17</strain>
        <tissue evidence="3">Whole Body</tissue>
    </source>
</reference>
<dbReference type="EMBL" id="CP092872">
    <property type="protein sequence ID" value="UYV73135.1"/>
    <property type="molecule type" value="Genomic_DNA"/>
</dbReference>
<evidence type="ECO:0000313" key="3">
    <source>
        <dbReference type="EMBL" id="UYV73135.1"/>
    </source>
</evidence>
<feature type="compositionally biased region" description="Polar residues" evidence="1">
    <location>
        <begin position="250"/>
        <end position="260"/>
    </location>
</feature>
<protein>
    <recommendedName>
        <fullName evidence="2">Reverse transcriptase domain-containing protein</fullName>
    </recommendedName>
</protein>
<sequence length="851" mass="97706">MVYGTLRPVRIILVTNGLAERYVREFKNLLRKNNGKDDLETNLQSFLFAHRAFPQTVIKEFPGGTANVEKFKIKILEFNTNMRNPREVFYEAVRRQEQFTTGCEVYFRNYATGPKREEEVPEVTSGNKEESASVHVPSCTPKPEAAAVQVPIRSPRPQRARKPLDRLDTSMETEDIVPSTSAVHFVVPHTTSTARTNAQRQREYRLRKALTRTPEQRTSVPVVAERTSVPLTNAQRQRAFRQRRAASSRTDVQPTTSSSQTALQLEQSTWYTKWSSSIRRFQSTFLDNDFGHACSVCDRLWFKNDLKTITALQLKVISDWIQGCHSMIRFISKTIKGLIALTSAHIPPAEFVNLITQITKEVKLQNAVIGKRHEQKLRHWSCKYGFPRLNQETKKSNIINISNTALSQSEAIILYKGLKYRIPEKPDPFITISGIESAINKFSYQNENQIRNYVSYILQKSTTQQYNYNESAVIKRLKRREDLVITRSDKGSHIVIMNRSEYQSKIKDILDDVETFSSITEISKNQIYSKFKKSLNTFKRNRLISEDEHKKFSTNLSSSPYIYGLPKTHKPSIPLRPIIAYHLSPASALSRFLTSFFTPLIKRKENSYSITGIPSFLEELSQLNPAQELIMCSFDVVSLYLSLPHQFIIESVTEFLIDLNTDITIINKIEKLCRLCLDLNVFLFDGQWFQQIRGSPMGSPLSTVVAELVMSRLDRWNNSQHALDLIFWRSHKITVVKTLTKRIFTHCSLPCFKTIEQSNITNHLTALGYPISFIHRHSFNPNFSRQPRTNRTHCTIPYSKVNATIAHKLNKYGIATYFSIHANLGSLLRNPITKNISSDPLSKSNAIYSVK</sequence>
<feature type="domain" description="Reverse transcriptase" evidence="2">
    <location>
        <begin position="546"/>
        <end position="816"/>
    </location>
</feature>
<evidence type="ECO:0000256" key="1">
    <source>
        <dbReference type="SAM" id="MobiDB-lite"/>
    </source>
</evidence>
<dbReference type="PANTHER" id="PTHR21301:SF10">
    <property type="entry name" value="REVERSE TRANSCRIPTASE DOMAIN-CONTAINING PROTEIN"/>
    <property type="match status" value="1"/>
</dbReference>
<accession>A0ABY6KW89</accession>
<evidence type="ECO:0000259" key="2">
    <source>
        <dbReference type="PROSITE" id="PS50878"/>
    </source>
</evidence>
<dbReference type="InterPro" id="IPR058912">
    <property type="entry name" value="HTH_animal"/>
</dbReference>
<dbReference type="Pfam" id="PF26215">
    <property type="entry name" value="HTH_animal"/>
    <property type="match status" value="1"/>
</dbReference>
<gene>
    <name evidence="3" type="ORF">LAZ67_10001920</name>
</gene>
<keyword evidence="4" id="KW-1185">Reference proteome</keyword>
<organism evidence="3 4">
    <name type="scientific">Cordylochernes scorpioides</name>
    <dbReference type="NCBI Taxonomy" id="51811"/>
    <lineage>
        <taxon>Eukaryota</taxon>
        <taxon>Metazoa</taxon>
        <taxon>Ecdysozoa</taxon>
        <taxon>Arthropoda</taxon>
        <taxon>Chelicerata</taxon>
        <taxon>Arachnida</taxon>
        <taxon>Pseudoscorpiones</taxon>
        <taxon>Cheliferoidea</taxon>
        <taxon>Chernetidae</taxon>
        <taxon>Cordylochernes</taxon>
    </lineage>
</organism>
<dbReference type="InterPro" id="IPR000477">
    <property type="entry name" value="RT_dom"/>
</dbReference>
<dbReference type="Proteomes" id="UP001235939">
    <property type="component" value="Chromosome 10"/>
</dbReference>
<dbReference type="PANTHER" id="PTHR21301">
    <property type="entry name" value="REVERSE TRANSCRIPTASE"/>
    <property type="match status" value="1"/>
</dbReference>
<dbReference type="PROSITE" id="PS50878">
    <property type="entry name" value="RT_POL"/>
    <property type="match status" value="1"/>
</dbReference>